<gene>
    <name evidence="2" type="ORF">GL50803_0060194</name>
</gene>
<comment type="caution">
    <text evidence="2">The sequence shown here is derived from an EMBL/GenBank/DDBJ whole genome shotgun (WGS) entry which is preliminary data.</text>
</comment>
<organism evidence="2 3">
    <name type="scientific">Giardia intestinalis (strain ATCC 50803 / WB clone C6)</name>
    <name type="common">Giardia lamblia</name>
    <dbReference type="NCBI Taxonomy" id="184922"/>
    <lineage>
        <taxon>Eukaryota</taxon>
        <taxon>Metamonada</taxon>
        <taxon>Diplomonadida</taxon>
        <taxon>Hexamitidae</taxon>
        <taxon>Giardiinae</taxon>
        <taxon>Giardia</taxon>
    </lineage>
</organism>
<accession>A0A644F8E8</accession>
<feature type="region of interest" description="Disordered" evidence="1">
    <location>
        <begin position="68"/>
        <end position="90"/>
    </location>
</feature>
<dbReference type="AlphaFoldDB" id="A0A644F8E8"/>
<evidence type="ECO:0000313" key="2">
    <source>
        <dbReference type="EMBL" id="KAE8304909.1"/>
    </source>
</evidence>
<dbReference type="InParanoid" id="A0A644F8E8"/>
<evidence type="ECO:0000256" key="1">
    <source>
        <dbReference type="SAM" id="MobiDB-lite"/>
    </source>
</evidence>
<reference evidence="2 3" key="1">
    <citation type="journal article" date="2007" name="Science">
        <title>Genomic minimalism in the early diverging intestinal parasite Giardia lamblia.</title>
        <authorList>
            <person name="Morrison H.G."/>
            <person name="McArthur A.G."/>
            <person name="Gillin F.D."/>
            <person name="Aley S.B."/>
            <person name="Adam R.D."/>
            <person name="Olsen G.J."/>
            <person name="Best A.A."/>
            <person name="Cande W.Z."/>
            <person name="Chen F."/>
            <person name="Cipriano M.J."/>
            <person name="Davids B.J."/>
            <person name="Dawson S.C."/>
            <person name="Elmendorf H.G."/>
            <person name="Hehl A.B."/>
            <person name="Holder M.E."/>
            <person name="Huse S.M."/>
            <person name="Kim U.U."/>
            <person name="Lasek-Nesselquist E."/>
            <person name="Manning G."/>
            <person name="Nigam A."/>
            <person name="Nixon J.E."/>
            <person name="Palm D."/>
            <person name="Passamaneck N.E."/>
            <person name="Prabhu A."/>
            <person name="Reich C.I."/>
            <person name="Reiner D.S."/>
            <person name="Samuelson J."/>
            <person name="Svard S.G."/>
            <person name="Sogin M.L."/>
        </authorList>
    </citation>
    <scope>NUCLEOTIDE SEQUENCE [LARGE SCALE GENOMIC DNA]</scope>
    <source>
        <strain evidence="2 3">WB C6</strain>
    </source>
</reference>
<proteinExistence type="predicted"/>
<sequence>MRLDGLAVESLHAGQARALPLLLVQRSPGAAQRRMLRFSGLLRPGSDLEHRKRAHECFTRSHERRGLSAVSSGAHCTRGPRSPGVGAHPRRGAALRSALDELGALVLSSAQPRGLGRATGRQESHLSPLAGLEGVPVDARAGVHGLALLPRTRPTF</sequence>
<dbReference type="Proteomes" id="UP000001548">
    <property type="component" value="Unassembled WGS sequence"/>
</dbReference>
<name>A0A644F8E8_GIAIC</name>
<evidence type="ECO:0000313" key="3">
    <source>
        <dbReference type="Proteomes" id="UP000001548"/>
    </source>
</evidence>
<protein>
    <submittedName>
        <fullName evidence="2">Uncharacterized protein</fullName>
    </submittedName>
</protein>
<keyword evidence="3" id="KW-1185">Reference proteome</keyword>
<dbReference type="EMBL" id="AACB03000001">
    <property type="protein sequence ID" value="KAE8304909.1"/>
    <property type="molecule type" value="Genomic_DNA"/>
</dbReference>